<feature type="domain" description="FtsK" evidence="12">
    <location>
        <begin position="462"/>
        <end position="661"/>
    </location>
</feature>
<keyword evidence="5 9" id="KW-0547">Nucleotide-binding</keyword>
<dbReference type="EMBL" id="JBHTMP010000004">
    <property type="protein sequence ID" value="MFD1320363.1"/>
    <property type="molecule type" value="Genomic_DNA"/>
</dbReference>
<keyword evidence="7 11" id="KW-1133">Transmembrane helix</keyword>
<feature type="binding site" evidence="9">
    <location>
        <begin position="1119"/>
        <end position="1126"/>
    </location>
    <ligand>
        <name>ATP</name>
        <dbReference type="ChEBI" id="CHEBI:30616"/>
    </ligand>
</feature>
<keyword evidence="2" id="KW-1003">Cell membrane</keyword>
<evidence type="ECO:0000313" key="14">
    <source>
        <dbReference type="Proteomes" id="UP001597260"/>
    </source>
</evidence>
<dbReference type="InterPro" id="IPR023836">
    <property type="entry name" value="EccCa-like_Actinobacteria"/>
</dbReference>
<dbReference type="PROSITE" id="PS50901">
    <property type="entry name" value="FTSK"/>
    <property type="match status" value="3"/>
</dbReference>
<evidence type="ECO:0000256" key="2">
    <source>
        <dbReference type="ARBA" id="ARBA00022475"/>
    </source>
</evidence>
<protein>
    <submittedName>
        <fullName evidence="13">Type VII secretion protein EccCa</fullName>
    </submittedName>
</protein>
<keyword evidence="8 11" id="KW-0472">Membrane</keyword>
<feature type="region of interest" description="Disordered" evidence="10">
    <location>
        <begin position="1"/>
        <end position="30"/>
    </location>
</feature>
<feature type="compositionally biased region" description="Basic residues" evidence="10">
    <location>
        <begin position="1"/>
        <end position="10"/>
    </location>
</feature>
<dbReference type="InterPro" id="IPR050206">
    <property type="entry name" value="FtsK/SpoIIIE/SftA"/>
</dbReference>
<dbReference type="NCBIfam" id="TIGR03925">
    <property type="entry name" value="T7SS_EccC_b"/>
    <property type="match status" value="1"/>
</dbReference>
<dbReference type="Pfam" id="PF01580">
    <property type="entry name" value="FtsK_SpoIIIE"/>
    <property type="match status" value="3"/>
</dbReference>
<dbReference type="NCBIfam" id="TIGR03924">
    <property type="entry name" value="T7SS_EccC_a"/>
    <property type="match status" value="1"/>
</dbReference>
<dbReference type="Gene3D" id="3.40.50.300">
    <property type="entry name" value="P-loop containing nucleotide triphosphate hydrolases"/>
    <property type="match status" value="4"/>
</dbReference>
<dbReference type="InterPro" id="IPR002543">
    <property type="entry name" value="FtsK_dom"/>
</dbReference>
<gene>
    <name evidence="13" type="primary">eccCa</name>
    <name evidence="13" type="ORF">ACFQ4H_04570</name>
</gene>
<dbReference type="InterPro" id="IPR027417">
    <property type="entry name" value="P-loop_NTPase"/>
</dbReference>
<feature type="transmembrane region" description="Helical" evidence="11">
    <location>
        <begin position="65"/>
        <end position="85"/>
    </location>
</feature>
<evidence type="ECO:0000256" key="8">
    <source>
        <dbReference type="ARBA" id="ARBA00023136"/>
    </source>
</evidence>
<keyword evidence="14" id="KW-1185">Reference proteome</keyword>
<dbReference type="Proteomes" id="UP001597260">
    <property type="component" value="Unassembled WGS sequence"/>
</dbReference>
<dbReference type="InterPro" id="IPR023837">
    <property type="entry name" value="EccCb-like_Actinobacteria"/>
</dbReference>
<evidence type="ECO:0000256" key="5">
    <source>
        <dbReference type="ARBA" id="ARBA00022741"/>
    </source>
</evidence>
<evidence type="ECO:0000256" key="6">
    <source>
        <dbReference type="ARBA" id="ARBA00022840"/>
    </source>
</evidence>
<dbReference type="SMART" id="SM00382">
    <property type="entry name" value="AAA"/>
    <property type="match status" value="3"/>
</dbReference>
<keyword evidence="6 9" id="KW-0067">ATP-binding</keyword>
<proteinExistence type="predicted"/>
<dbReference type="RefSeq" id="WP_377567345.1">
    <property type="nucleotide sequence ID" value="NZ_JBHTMP010000004.1"/>
</dbReference>
<evidence type="ECO:0000256" key="11">
    <source>
        <dbReference type="SAM" id="Phobius"/>
    </source>
</evidence>
<organism evidence="13 14">
    <name type="scientific">Micromonospora sonneratiae</name>
    <dbReference type="NCBI Taxonomy" id="1184706"/>
    <lineage>
        <taxon>Bacteria</taxon>
        <taxon>Bacillati</taxon>
        <taxon>Actinomycetota</taxon>
        <taxon>Actinomycetes</taxon>
        <taxon>Micromonosporales</taxon>
        <taxon>Micromonosporaceae</taxon>
        <taxon>Micromonospora</taxon>
    </lineage>
</organism>
<comment type="subcellular location">
    <subcellularLocation>
        <location evidence="1">Cell membrane</location>
        <topology evidence="1">Multi-pass membrane protein</topology>
    </subcellularLocation>
</comment>
<comment type="caution">
    <text evidence="13">The sequence shown here is derived from an EMBL/GenBank/DDBJ whole genome shotgun (WGS) entry which is preliminary data.</text>
</comment>
<evidence type="ECO:0000256" key="7">
    <source>
        <dbReference type="ARBA" id="ARBA00022989"/>
    </source>
</evidence>
<dbReference type="PANTHER" id="PTHR22683:SF1">
    <property type="entry name" value="TYPE VII SECRETION SYSTEM PROTEIN ESSC"/>
    <property type="match status" value="1"/>
</dbReference>
<feature type="domain" description="FtsK" evidence="12">
    <location>
        <begin position="817"/>
        <end position="1008"/>
    </location>
</feature>
<evidence type="ECO:0000256" key="4">
    <source>
        <dbReference type="ARBA" id="ARBA00022737"/>
    </source>
</evidence>
<keyword evidence="3 11" id="KW-0812">Transmembrane</keyword>
<evidence type="ECO:0000313" key="13">
    <source>
        <dbReference type="EMBL" id="MFD1320363.1"/>
    </source>
</evidence>
<name>A0ABW3YB98_9ACTN</name>
<dbReference type="SUPFAM" id="SSF52540">
    <property type="entry name" value="P-loop containing nucleoside triphosphate hydrolases"/>
    <property type="match status" value="3"/>
</dbReference>
<evidence type="ECO:0000256" key="1">
    <source>
        <dbReference type="ARBA" id="ARBA00004651"/>
    </source>
</evidence>
<evidence type="ECO:0000256" key="10">
    <source>
        <dbReference type="SAM" id="MobiDB-lite"/>
    </source>
</evidence>
<dbReference type="InterPro" id="IPR003593">
    <property type="entry name" value="AAA+_ATPase"/>
</dbReference>
<reference evidence="14" key="1">
    <citation type="journal article" date="2019" name="Int. J. Syst. Evol. Microbiol.">
        <title>The Global Catalogue of Microorganisms (GCM) 10K type strain sequencing project: providing services to taxonomists for standard genome sequencing and annotation.</title>
        <authorList>
            <consortium name="The Broad Institute Genomics Platform"/>
            <consortium name="The Broad Institute Genome Sequencing Center for Infectious Disease"/>
            <person name="Wu L."/>
            <person name="Ma J."/>
        </authorList>
    </citation>
    <scope>NUCLEOTIDE SEQUENCE [LARGE SCALE GENOMIC DNA]</scope>
    <source>
        <strain evidence="14">JCM 31037</strain>
    </source>
</reference>
<feature type="binding site" evidence="9">
    <location>
        <begin position="835"/>
        <end position="842"/>
    </location>
    <ligand>
        <name>ATP</name>
        <dbReference type="ChEBI" id="CHEBI:30616"/>
    </ligand>
</feature>
<evidence type="ECO:0000256" key="9">
    <source>
        <dbReference type="PROSITE-ProRule" id="PRU00289"/>
    </source>
</evidence>
<accession>A0ABW3YB98</accession>
<dbReference type="PANTHER" id="PTHR22683">
    <property type="entry name" value="SPORULATION PROTEIN RELATED"/>
    <property type="match status" value="1"/>
</dbReference>
<feature type="domain" description="FtsK" evidence="12">
    <location>
        <begin position="1102"/>
        <end position="1286"/>
    </location>
</feature>
<evidence type="ECO:0000256" key="3">
    <source>
        <dbReference type="ARBA" id="ARBA00022692"/>
    </source>
</evidence>
<evidence type="ECO:0000259" key="12">
    <source>
        <dbReference type="PROSITE" id="PS50901"/>
    </source>
</evidence>
<feature type="binding site" evidence="9">
    <location>
        <begin position="485"/>
        <end position="492"/>
    </location>
    <ligand>
        <name>ATP</name>
        <dbReference type="ChEBI" id="CHEBI:30616"/>
    </ligand>
</feature>
<sequence>MLRRPARRPAPKMDTGEFPLQEPPGLPEEQGGQLSSLLMYLPMVMMSGGMMLMFIQPGFGSRPVMYLAGGAMAVGMVIMLIAQLVRAAGERKLRLKGERRDYLRYLGQARRVVRKSVERQREAVLWTHPAPDRLWSMVRSERLWERRVSHQDFCEVRIGLGEQRLAMRLQAPQTKPVEDLEPLCAGALRRFLKAYSTVDDMPIALYLRGFARVSVHGERAGTLNLVRALLAQLITFHAPDDLRVAVCAASDRLTDWDWLKWAPQALHPTEYDATGPVRLIHDTWSELEELLGGKEFGERGRFDASATPTRTEPYVVVVVDGATLPANSRLAGPGYRNLVAVDISHPELGGSLPWRGEKTTLRLRLDDEGLATMTVNRRGDEYATLLGRPDALGPIRARALARQLAPYRIGAVAESADPTGGNIDLLNLLGVGDARTFVPAEVWRNRSTWDHLRVPIGVNDRGQPVELDLKESAQGGMGPHGILIGATGSGKSETIRTLVLALALAHSSERLNMVLVDFKGGATFLGLDGLPHVSAFITNLAYELPLVDRMQDALQGELVRRQELLRRAGFSSIHDYTRARDGGADLAALPTMVVIVDEFGELLATKGEFMDLFIMIGRLGRSLGVHLLLASQRLEEGRIHTLETHLSYRMGLRMFSAMESRSVIGTTDAYDKPLQPGTGYLRTDTTTLVRFKGAYVSGPYRAAGRRTATGGSPAIDHQVVPFTSGYLAPVARPTASEPAVDEADEGAVESILEVVVDRLRDAGPPAHRVWLPPLTTPATLDELLPPLAVHPERGFGTGTPSLALPVGLIDRPFDQRRDPMVVDLSAGKGHVAVVGALQSGKSNVLRTIIAGLALRNTPREVQFYLLDFGGGGMSTLAGLPQVGAVAGRLDRERVIRTVNDMANLLVAREHLFSAQGIESMAAYRRFRAEGRYAEDPYGDVFLVVDGWFTMRSEFEALEPVIQEIATRGLTYGIHLMLSSNRWSEIRMWLRDLVQTKLELRLGDGMDSEMDFRTARTVPEQPGRGINADKYHWLAAVPRIDGQGNDDDVSAGLGALVATVRDAWSGPAAPRVRMLPTALNVAELPAPEPVGPKIVIGLDEQRLAPVVHDFDVHPHLMVFGDTETGKSNLLRVVAQAITSMYTPDQARIMCADPRRQLHDVVPASHQLAYVLTGPMLQAVIGEAVPPMQKRVPGPDIAPERLPRRDWWTGPKLFVIIDDYDLISSPMDSPTRTLVELVTHGADIGLHVVIARSTANGLRAMTDPLLRRLWDGGTPGLLMSCRREEGTFLGDAKPLILPPGRAQLVDRRKGVRLIQTAIAAPVTSPNGD</sequence>
<keyword evidence="4" id="KW-0677">Repeat</keyword>